<dbReference type="SMART" id="SM00382">
    <property type="entry name" value="AAA"/>
    <property type="match status" value="1"/>
</dbReference>
<keyword evidence="3" id="KW-0347">Helicase</keyword>
<reference evidence="3" key="1">
    <citation type="journal article" date="2022" name="Clin. Infect. Dis.">
        <title>Association between Clostridium innocuum and antibiotic-associated diarrhea in adults and children: A cross-sectional study and comparative genomics analysis.</title>
        <authorList>
            <person name="Cherny K.E."/>
            <person name="Muscat E.B."/>
            <person name="Balaji A."/>
            <person name="Mukherjee J."/>
            <person name="Ozer E.A."/>
            <person name="Angarone M.P."/>
            <person name="Hauser A.R."/>
            <person name="Sichel J.S."/>
            <person name="Amponsah E."/>
            <person name="Kociolek L.K."/>
        </authorList>
    </citation>
    <scope>NUCLEOTIDE SEQUENCE</scope>
    <source>
        <strain evidence="3">NU1-AC-029v</strain>
    </source>
</reference>
<comment type="caution">
    <text evidence="3">The sequence shown here is derived from an EMBL/GenBank/DDBJ whole genome shotgun (WGS) entry which is preliminary data.</text>
</comment>
<dbReference type="EMBL" id="JAKTMA010000071">
    <property type="protein sequence ID" value="MCR0235468.1"/>
    <property type="molecule type" value="Genomic_DNA"/>
</dbReference>
<evidence type="ECO:0000313" key="4">
    <source>
        <dbReference type="Proteomes" id="UP001203972"/>
    </source>
</evidence>
<dbReference type="PANTHER" id="PTHR47642">
    <property type="entry name" value="ATP-DEPENDENT DNA HELICASE"/>
    <property type="match status" value="1"/>
</dbReference>
<dbReference type="InterPro" id="IPR003593">
    <property type="entry name" value="AAA+_ATPase"/>
</dbReference>
<dbReference type="InterPro" id="IPR027417">
    <property type="entry name" value="P-loop_NTPase"/>
</dbReference>
<keyword evidence="3" id="KW-0378">Hydrolase</keyword>
<dbReference type="Proteomes" id="UP001203972">
    <property type="component" value="Unassembled WGS sequence"/>
</dbReference>
<dbReference type="GO" id="GO:0006281">
    <property type="term" value="P:DNA repair"/>
    <property type="evidence" value="ECO:0007669"/>
    <property type="project" value="InterPro"/>
</dbReference>
<evidence type="ECO:0000256" key="1">
    <source>
        <dbReference type="SAM" id="MobiDB-lite"/>
    </source>
</evidence>
<dbReference type="GO" id="GO:0000723">
    <property type="term" value="P:telomere maintenance"/>
    <property type="evidence" value="ECO:0007669"/>
    <property type="project" value="InterPro"/>
</dbReference>
<dbReference type="SUPFAM" id="SSF52540">
    <property type="entry name" value="P-loop containing nucleoside triphosphate hydrolases"/>
    <property type="match status" value="2"/>
</dbReference>
<keyword evidence="3" id="KW-0067">ATP-binding</keyword>
<protein>
    <submittedName>
        <fullName evidence="3">DEAD/DEAH box helicase</fullName>
    </submittedName>
</protein>
<feature type="domain" description="AAA+ ATPase" evidence="2">
    <location>
        <begin position="21"/>
        <end position="166"/>
    </location>
</feature>
<dbReference type="CDD" id="cd18809">
    <property type="entry name" value="SF1_C_RecD"/>
    <property type="match status" value="1"/>
</dbReference>
<keyword evidence="3" id="KW-0547">Nucleotide-binding</keyword>
<evidence type="ECO:0000259" key="2">
    <source>
        <dbReference type="SMART" id="SM00382"/>
    </source>
</evidence>
<dbReference type="AlphaFoldDB" id="A0AAP2US30"/>
<sequence>MEEGERTFTPGQAEAMDALLSGRNVFLSGNAGTGKSYVLNAFIEELEEREVPYLAMAPTGIAAQNLHNGTTIHRTLQVGFGVLDPHDENKKTLTRKVLNKAEVIIIDEVSMCRIDLFERVMNMVLAAKRVSGRKQVVLVGDFFQLPPVVTDDDRKVLMQLWPGNDDGYAFKSQLWKGMDFEPHVLTEVVRQSDPEFIGQLNRARIGDRDCIGYFNERSVSDRKRAPADDLWLCATNRMASTINDERVGELERMGARARTYTAYSYGDVKPSDKPTDDKLRLVEGARVMLLANMPDHGLANGSLGTVLEAGVDCVTVEFDDCEYPVEVSEKEWKVLKSSVRDFIGDDGNPAQELVTDTVGAFTQIPLRLAFAITIHKSQGQTFERCAVHSKVFGAGMLYVALSRCTTFDGLTVWPKIERQRLYANESVIEFYDSLSVKTEKAPEPSQDALFDADAPADALPAPTDKEGRTDDGMVYIKCPAQIADRVRGYIDALMEGAGRAV</sequence>
<gene>
    <name evidence="3" type="ORF">MKC95_22150</name>
</gene>
<evidence type="ECO:0000313" key="3">
    <source>
        <dbReference type="EMBL" id="MCR0235468.1"/>
    </source>
</evidence>
<dbReference type="Pfam" id="PF05970">
    <property type="entry name" value="PIF1"/>
    <property type="match status" value="1"/>
</dbReference>
<dbReference type="Gene3D" id="3.40.50.300">
    <property type="entry name" value="P-loop containing nucleotide triphosphate hydrolases"/>
    <property type="match status" value="2"/>
</dbReference>
<dbReference type="PANTHER" id="PTHR47642:SF6">
    <property type="entry name" value="ATP-DEPENDENT DNA HELICASE"/>
    <property type="match status" value="1"/>
</dbReference>
<name>A0AAP2US30_CLOIN</name>
<proteinExistence type="predicted"/>
<feature type="region of interest" description="Disordered" evidence="1">
    <location>
        <begin position="445"/>
        <end position="467"/>
    </location>
</feature>
<dbReference type="Gene3D" id="2.30.30.940">
    <property type="match status" value="1"/>
</dbReference>
<dbReference type="GO" id="GO:0003678">
    <property type="term" value="F:DNA helicase activity"/>
    <property type="evidence" value="ECO:0007669"/>
    <property type="project" value="InterPro"/>
</dbReference>
<accession>A0AAP2US30</accession>
<organism evidence="3 4">
    <name type="scientific">Clostridium innocuum</name>
    <dbReference type="NCBI Taxonomy" id="1522"/>
    <lineage>
        <taxon>Bacteria</taxon>
        <taxon>Bacillati</taxon>
        <taxon>Bacillota</taxon>
        <taxon>Clostridia</taxon>
        <taxon>Eubacteriales</taxon>
        <taxon>Clostridiaceae</taxon>
        <taxon>Clostridium</taxon>
    </lineage>
</organism>
<dbReference type="InterPro" id="IPR051055">
    <property type="entry name" value="PIF1_helicase"/>
</dbReference>
<feature type="compositionally biased region" description="Low complexity" evidence="1">
    <location>
        <begin position="447"/>
        <end position="462"/>
    </location>
</feature>
<dbReference type="InterPro" id="IPR010285">
    <property type="entry name" value="DNA_helicase_pif1-like_DEAD"/>
</dbReference>